<evidence type="ECO:0000313" key="2">
    <source>
        <dbReference type="Proteomes" id="UP000053342"/>
    </source>
</evidence>
<dbReference type="EMBL" id="KN847334">
    <property type="protein sequence ID" value="KIW44936.1"/>
    <property type="molecule type" value="Genomic_DNA"/>
</dbReference>
<accession>A0A0D2AYP0</accession>
<proteinExistence type="predicted"/>
<keyword evidence="2" id="KW-1185">Reference proteome</keyword>
<dbReference type="RefSeq" id="XP_016265152.1">
    <property type="nucleotide sequence ID" value="XM_016404147.1"/>
</dbReference>
<gene>
    <name evidence="1" type="ORF">PV06_03370</name>
</gene>
<dbReference type="AlphaFoldDB" id="A0A0D2AYP0"/>
<dbReference type="VEuPathDB" id="FungiDB:PV06_03370"/>
<protein>
    <submittedName>
        <fullName evidence="1">Uncharacterized protein</fullName>
    </submittedName>
</protein>
<organism evidence="1 2">
    <name type="scientific">Exophiala oligosperma</name>
    <dbReference type="NCBI Taxonomy" id="215243"/>
    <lineage>
        <taxon>Eukaryota</taxon>
        <taxon>Fungi</taxon>
        <taxon>Dikarya</taxon>
        <taxon>Ascomycota</taxon>
        <taxon>Pezizomycotina</taxon>
        <taxon>Eurotiomycetes</taxon>
        <taxon>Chaetothyriomycetidae</taxon>
        <taxon>Chaetothyriales</taxon>
        <taxon>Herpotrichiellaceae</taxon>
        <taxon>Exophiala</taxon>
    </lineage>
</organism>
<sequence>MYTSAFPPLISTEHFVSCPRFSNPHVRFDYPVQVLSQKNCFERFRRQLFQASTAQPLFFFGDFQHHTTILYNLYCIKKSLYYPAFQHRRELDSGRLGPQKMDEDVFAE</sequence>
<dbReference type="HOGENOM" id="CLU_2196995_0_0_1"/>
<reference evidence="1 2" key="1">
    <citation type="submission" date="2015-01" db="EMBL/GenBank/DDBJ databases">
        <title>The Genome Sequence of Exophiala oligosperma CBS72588.</title>
        <authorList>
            <consortium name="The Broad Institute Genomics Platform"/>
            <person name="Cuomo C."/>
            <person name="de Hoog S."/>
            <person name="Gorbushina A."/>
            <person name="Stielow B."/>
            <person name="Teixiera M."/>
            <person name="Abouelleil A."/>
            <person name="Chapman S.B."/>
            <person name="Priest M."/>
            <person name="Young S.K."/>
            <person name="Wortman J."/>
            <person name="Nusbaum C."/>
            <person name="Birren B."/>
        </authorList>
    </citation>
    <scope>NUCLEOTIDE SEQUENCE [LARGE SCALE GENOMIC DNA]</scope>
    <source>
        <strain evidence="1 2">CBS 72588</strain>
    </source>
</reference>
<dbReference type="Proteomes" id="UP000053342">
    <property type="component" value="Unassembled WGS sequence"/>
</dbReference>
<evidence type="ECO:0000313" key="1">
    <source>
        <dbReference type="EMBL" id="KIW44936.1"/>
    </source>
</evidence>
<dbReference type="GeneID" id="27355444"/>
<name>A0A0D2AYP0_9EURO</name>